<dbReference type="NCBIfam" id="TIGR01560">
    <property type="entry name" value="put_DNA_pack"/>
    <property type="match status" value="1"/>
</dbReference>
<dbReference type="EMBL" id="JAUORK010000003">
    <property type="protein sequence ID" value="MDO6671226.1"/>
    <property type="molecule type" value="Genomic_DNA"/>
</dbReference>
<reference evidence="4" key="3">
    <citation type="submission" date="2023-07" db="EMBL/GenBank/DDBJ databases">
        <title>Genome-based characterization of strain KMM 296 and proposal for reclassification of Cobetia litoralis and Cobetia pacifica, and emended description of the species Cobetia amphilecti and Cobetia marina.</title>
        <authorList>
            <person name="Balabanova L."/>
            <person name="Nedashkovskaya O."/>
        </authorList>
    </citation>
    <scope>NUCLEOTIDE SEQUENCE [LARGE SCALE GENOMIC DNA]</scope>
    <source>
        <strain evidence="4">NRIC 0815</strain>
    </source>
</reference>
<evidence type="ECO:0000313" key="2">
    <source>
        <dbReference type="EMBL" id="MDO6671226.1"/>
    </source>
</evidence>
<dbReference type="Gene3D" id="1.10.3230.30">
    <property type="entry name" value="Phage gp6-like head-tail connector protein"/>
    <property type="match status" value="1"/>
</dbReference>
<gene>
    <name evidence="2" type="ORF">Q4535_03745</name>
    <name evidence="1" type="ORF">QLT01_17255</name>
</gene>
<organism evidence="2 3">
    <name type="scientific">Cobetia amphilecti</name>
    <dbReference type="NCBI Taxonomy" id="1055104"/>
    <lineage>
        <taxon>Bacteria</taxon>
        <taxon>Pseudomonadati</taxon>
        <taxon>Pseudomonadota</taxon>
        <taxon>Gammaproteobacteria</taxon>
        <taxon>Oceanospirillales</taxon>
        <taxon>Halomonadaceae</taxon>
        <taxon>Cobetia</taxon>
    </lineage>
</organism>
<dbReference type="GeneID" id="97325726"/>
<keyword evidence="4" id="KW-1185">Reference proteome</keyword>
<reference evidence="1 4" key="1">
    <citation type="submission" date="2023-04" db="EMBL/GenBank/DDBJ databases">
        <authorList>
            <person name="Otstavnykh N."/>
            <person name="Seitkalieva A."/>
            <person name="Bystritskaya E."/>
        </authorList>
    </citation>
    <scope>NUCLEOTIDE SEQUENCE [LARGE SCALE GENOMIC DNA]</scope>
    <source>
        <strain evidence="1 4">NRIC 0815</strain>
    </source>
</reference>
<dbReference type="InterPro" id="IPR021146">
    <property type="entry name" value="Phage_gp6-like_head-tail"/>
</dbReference>
<evidence type="ECO:0000313" key="4">
    <source>
        <dbReference type="Proteomes" id="UP001229025"/>
    </source>
</evidence>
<protein>
    <submittedName>
        <fullName evidence="2">Head-tail connector protein</fullName>
    </submittedName>
</protein>
<reference evidence="2" key="2">
    <citation type="submission" date="2023-07" db="EMBL/GenBank/DDBJ databases">
        <title>Genome content predicts the carbon catabolic preferences of heterotrophic bacteria.</title>
        <authorList>
            <person name="Gralka M."/>
        </authorList>
    </citation>
    <scope>NUCLEOTIDE SEQUENCE</scope>
    <source>
        <strain evidence="2">C2R13</strain>
    </source>
</reference>
<dbReference type="EMBL" id="JASCSA010000026">
    <property type="protein sequence ID" value="MDI5886094.1"/>
    <property type="molecule type" value="Genomic_DNA"/>
</dbReference>
<evidence type="ECO:0000313" key="3">
    <source>
        <dbReference type="Proteomes" id="UP001170481"/>
    </source>
</evidence>
<dbReference type="AlphaFoldDB" id="A0AAP4WZP6"/>
<dbReference type="CDD" id="cd08054">
    <property type="entry name" value="gp6"/>
    <property type="match status" value="1"/>
</dbReference>
<sequence>MLELDIIKLHVRLEPDFSEDDQLLETYSNAARRVIEGRTGRTLYETHDAIPAEGDEHALVIDDDITTAMLLLIGHWYETREAVVIGTITSEVPMAVGALVDHYTHYHFA</sequence>
<dbReference type="Proteomes" id="UP001170481">
    <property type="component" value="Unassembled WGS sequence"/>
</dbReference>
<dbReference type="InterPro" id="IPR006450">
    <property type="entry name" value="Phage_HK97_gp6-like"/>
</dbReference>
<evidence type="ECO:0000313" key="1">
    <source>
        <dbReference type="EMBL" id="MDI5886094.1"/>
    </source>
</evidence>
<accession>A0AAP4WZP6</accession>
<proteinExistence type="predicted"/>
<dbReference type="Pfam" id="PF05135">
    <property type="entry name" value="Phage_connect_1"/>
    <property type="match status" value="1"/>
</dbReference>
<dbReference type="Proteomes" id="UP001229025">
    <property type="component" value="Unassembled WGS sequence"/>
</dbReference>
<dbReference type="RefSeq" id="WP_054557054.1">
    <property type="nucleotide sequence ID" value="NZ_CP136695.1"/>
</dbReference>
<reference evidence="1" key="4">
    <citation type="submission" date="2024-05" db="EMBL/GenBank/DDBJ databases">
        <title>Genome-based characterization of strain KMM 296 and proposal for reclassification of Cobetia litoralis and Cobetia pacifica, and emended description of the species Cobetia amphilecti and Cobetia marina.</title>
        <authorList>
            <person name="Balabanova L."/>
            <person name="Nedashkovskaya O."/>
        </authorList>
    </citation>
    <scope>NUCLEOTIDE SEQUENCE</scope>
    <source>
        <strain evidence="1">NRIC 0815</strain>
    </source>
</reference>
<name>A0AAP4WZP6_9GAMM</name>
<comment type="caution">
    <text evidence="2">The sequence shown here is derived from an EMBL/GenBank/DDBJ whole genome shotgun (WGS) entry which is preliminary data.</text>
</comment>